<organism evidence="1">
    <name type="scientific">marine sediment metagenome</name>
    <dbReference type="NCBI Taxonomy" id="412755"/>
    <lineage>
        <taxon>unclassified sequences</taxon>
        <taxon>metagenomes</taxon>
        <taxon>ecological metagenomes</taxon>
    </lineage>
</organism>
<comment type="caution">
    <text evidence="1">The sequence shown here is derived from an EMBL/GenBank/DDBJ whole genome shotgun (WGS) entry which is preliminary data.</text>
</comment>
<name>A0A0F9CWK4_9ZZZZ</name>
<sequence length="106" mass="12021">MKIKNIDGALGAEKEYYYEETNNLEVFDEFERSMESLYETMGEANIGGYNEARKTFGEVDLVGDEDLLKNAIRFYTGEFGVDEETVNALATRIANAFPIKVKNEDT</sequence>
<gene>
    <name evidence="1" type="ORF">LCGC14_2272880</name>
</gene>
<dbReference type="EMBL" id="LAZR01031458">
    <property type="protein sequence ID" value="KKL53694.1"/>
    <property type="molecule type" value="Genomic_DNA"/>
</dbReference>
<accession>A0A0F9CWK4</accession>
<evidence type="ECO:0000313" key="1">
    <source>
        <dbReference type="EMBL" id="KKL53694.1"/>
    </source>
</evidence>
<reference evidence="1" key="1">
    <citation type="journal article" date="2015" name="Nature">
        <title>Complex archaea that bridge the gap between prokaryotes and eukaryotes.</title>
        <authorList>
            <person name="Spang A."/>
            <person name="Saw J.H."/>
            <person name="Jorgensen S.L."/>
            <person name="Zaremba-Niedzwiedzka K."/>
            <person name="Martijn J."/>
            <person name="Lind A.E."/>
            <person name="van Eijk R."/>
            <person name="Schleper C."/>
            <person name="Guy L."/>
            <person name="Ettema T.J."/>
        </authorList>
    </citation>
    <scope>NUCLEOTIDE SEQUENCE</scope>
</reference>
<proteinExistence type="predicted"/>
<dbReference type="AlphaFoldDB" id="A0A0F9CWK4"/>
<protein>
    <submittedName>
        <fullName evidence="1">Uncharacterized protein</fullName>
    </submittedName>
</protein>